<dbReference type="EMBL" id="OBMQ01000004">
    <property type="protein sequence ID" value="SOC05279.1"/>
    <property type="molecule type" value="Genomic_DNA"/>
</dbReference>
<sequence>MPRDTENQHSQATPHFDGPRESIINDPTASGGESLGVYTEAKPIVEFGMEKNPFKFTPKQDPMMERFEKLMRGSKKE</sequence>
<evidence type="ECO:0000313" key="3">
    <source>
        <dbReference type="Proteomes" id="UP000219636"/>
    </source>
</evidence>
<reference evidence="3" key="1">
    <citation type="submission" date="2017-08" db="EMBL/GenBank/DDBJ databases">
        <authorList>
            <person name="Varghese N."/>
            <person name="Submissions S."/>
        </authorList>
    </citation>
    <scope>NUCLEOTIDE SEQUENCE [LARGE SCALE GENOMIC DNA]</scope>
    <source>
        <strain evidence="3">JC22</strain>
    </source>
</reference>
<accession>A0A285SH40</accession>
<dbReference type="AlphaFoldDB" id="A0A285SH40"/>
<organism evidence="2 3">
    <name type="scientific">Ureibacillus xyleni</name>
    <dbReference type="NCBI Taxonomy" id="614648"/>
    <lineage>
        <taxon>Bacteria</taxon>
        <taxon>Bacillati</taxon>
        <taxon>Bacillota</taxon>
        <taxon>Bacilli</taxon>
        <taxon>Bacillales</taxon>
        <taxon>Caryophanaceae</taxon>
        <taxon>Ureibacillus</taxon>
    </lineage>
</organism>
<gene>
    <name evidence="2" type="ORF">SAMN05880501_10436</name>
</gene>
<proteinExistence type="predicted"/>
<evidence type="ECO:0000256" key="1">
    <source>
        <dbReference type="SAM" id="MobiDB-lite"/>
    </source>
</evidence>
<name>A0A285SH40_9BACL</name>
<feature type="region of interest" description="Disordered" evidence="1">
    <location>
        <begin position="1"/>
        <end position="35"/>
    </location>
</feature>
<protein>
    <submittedName>
        <fullName evidence="2">Uncharacterized protein</fullName>
    </submittedName>
</protein>
<dbReference type="Proteomes" id="UP000219636">
    <property type="component" value="Unassembled WGS sequence"/>
</dbReference>
<dbReference type="OrthoDB" id="2971589at2"/>
<dbReference type="RefSeq" id="WP_097073008.1">
    <property type="nucleotide sequence ID" value="NZ_OBMQ01000004.1"/>
</dbReference>
<keyword evidence="3" id="KW-1185">Reference proteome</keyword>
<evidence type="ECO:0000313" key="2">
    <source>
        <dbReference type="EMBL" id="SOC05279.1"/>
    </source>
</evidence>